<keyword evidence="1" id="KW-0812">Transmembrane</keyword>
<protein>
    <submittedName>
        <fullName evidence="2">Uncharacterized protein</fullName>
    </submittedName>
</protein>
<dbReference type="EMBL" id="JACIDR010000001">
    <property type="protein sequence ID" value="MBB3971464.1"/>
    <property type="molecule type" value="Genomic_DNA"/>
</dbReference>
<evidence type="ECO:0000313" key="3">
    <source>
        <dbReference type="Proteomes" id="UP000528964"/>
    </source>
</evidence>
<gene>
    <name evidence="2" type="ORF">GGR24_000097</name>
</gene>
<keyword evidence="3" id="KW-1185">Reference proteome</keyword>
<organism evidence="2 3">
    <name type="scientific">Hansschlegelia beijingensis</name>
    <dbReference type="NCBI Taxonomy" id="1133344"/>
    <lineage>
        <taxon>Bacteria</taxon>
        <taxon>Pseudomonadati</taxon>
        <taxon>Pseudomonadota</taxon>
        <taxon>Alphaproteobacteria</taxon>
        <taxon>Hyphomicrobiales</taxon>
        <taxon>Methylopilaceae</taxon>
        <taxon>Hansschlegelia</taxon>
    </lineage>
</organism>
<keyword evidence="1" id="KW-0472">Membrane</keyword>
<evidence type="ECO:0000256" key="1">
    <source>
        <dbReference type="SAM" id="Phobius"/>
    </source>
</evidence>
<reference evidence="2 3" key="1">
    <citation type="submission" date="2020-08" db="EMBL/GenBank/DDBJ databases">
        <title>Genomic Encyclopedia of Type Strains, Phase IV (KMG-IV): sequencing the most valuable type-strain genomes for metagenomic binning, comparative biology and taxonomic classification.</title>
        <authorList>
            <person name="Goeker M."/>
        </authorList>
    </citation>
    <scope>NUCLEOTIDE SEQUENCE [LARGE SCALE GENOMIC DNA]</scope>
    <source>
        <strain evidence="2 3">DSM 25481</strain>
    </source>
</reference>
<feature type="transmembrane region" description="Helical" evidence="1">
    <location>
        <begin position="40"/>
        <end position="60"/>
    </location>
</feature>
<name>A0A7W6GF96_9HYPH</name>
<feature type="transmembrane region" description="Helical" evidence="1">
    <location>
        <begin position="232"/>
        <end position="254"/>
    </location>
</feature>
<dbReference type="AlphaFoldDB" id="A0A7W6GF96"/>
<feature type="transmembrane region" description="Helical" evidence="1">
    <location>
        <begin position="134"/>
        <end position="159"/>
    </location>
</feature>
<sequence>MAGHRAKGVAVGVLGFLGFAALAALIGFLVYAALGWRTQLLFPIVTSLFLAVILPVTTIAIRHQIRLTRIKLISLFATTFDLSMAAPGAAGREGAPVSFEFVKGKYYVDLDLRDGEEPKLETIPRFPMMLHADWMLLVCALPLMAYSFFWGFILFAPIIEVLEPEKSISGWLWASFLSLGGAPVGLIRDPDMFAAAHANLLTVGAFCFAGAYFYCVRLLLRAVGVFDLSPLTFLRAFAHMVLATTLAIVLYRVFPSVAGAADFIRDSVASVGLADKPAPGAIPGPDPRDGVNSIWLMLSFALGFVPDAALQYVLQRSGVRFKDRYVEIEEHAKTVPLTILDGVDAFTAFRLEEANIFDIQNLATANPIMIHIENPYGIYEAIDWVAQAQLCTVVGPERFLLLKSYNIRTIFDLERAVLPVESDETLVDLVGAVLLTDHDRNARCRRALKFEPTYAGAAPADAPDRLAHNAEALTRQGVRRLVRLMIDDLHVHRLRQIWMLIAEKIGAQYALLDAPPKPAAAPRSCCLA</sequence>
<feature type="transmembrane region" description="Helical" evidence="1">
    <location>
        <begin position="12"/>
        <end position="34"/>
    </location>
</feature>
<accession>A0A7W6GF96</accession>
<comment type="caution">
    <text evidence="2">The sequence shown here is derived from an EMBL/GenBank/DDBJ whole genome shotgun (WGS) entry which is preliminary data.</text>
</comment>
<feature type="transmembrane region" description="Helical" evidence="1">
    <location>
        <begin position="171"/>
        <end position="188"/>
    </location>
</feature>
<evidence type="ECO:0000313" key="2">
    <source>
        <dbReference type="EMBL" id="MBB3971464.1"/>
    </source>
</evidence>
<dbReference type="Proteomes" id="UP000528964">
    <property type="component" value="Unassembled WGS sequence"/>
</dbReference>
<keyword evidence="1" id="KW-1133">Transmembrane helix</keyword>
<proteinExistence type="predicted"/>
<feature type="transmembrane region" description="Helical" evidence="1">
    <location>
        <begin position="200"/>
        <end position="220"/>
    </location>
</feature>
<dbReference type="RefSeq" id="WP_183393344.1">
    <property type="nucleotide sequence ID" value="NZ_JACIDR010000001.1"/>
</dbReference>